<organism evidence="2 3">
    <name type="scientific">Salmo trutta</name>
    <name type="common">Brown trout</name>
    <dbReference type="NCBI Taxonomy" id="8032"/>
    <lineage>
        <taxon>Eukaryota</taxon>
        <taxon>Metazoa</taxon>
        <taxon>Chordata</taxon>
        <taxon>Craniata</taxon>
        <taxon>Vertebrata</taxon>
        <taxon>Euteleostomi</taxon>
        <taxon>Actinopterygii</taxon>
        <taxon>Neopterygii</taxon>
        <taxon>Teleostei</taxon>
        <taxon>Protacanthopterygii</taxon>
        <taxon>Salmoniformes</taxon>
        <taxon>Salmonidae</taxon>
        <taxon>Salmoninae</taxon>
        <taxon>Salmo</taxon>
    </lineage>
</organism>
<name>A0A673ZLR3_SALTR</name>
<dbReference type="AlphaFoldDB" id="A0A673ZLR3"/>
<keyword evidence="3" id="KW-1185">Reference proteome</keyword>
<reference evidence="2" key="2">
    <citation type="submission" date="2025-09" db="UniProtKB">
        <authorList>
            <consortium name="Ensembl"/>
        </authorList>
    </citation>
    <scope>IDENTIFICATION</scope>
</reference>
<dbReference type="Ensembl" id="ENSSTUT00000049694.1">
    <property type="protein sequence ID" value="ENSSTUP00000047650.1"/>
    <property type="gene ID" value="ENSSTUG00000020018.1"/>
</dbReference>
<reference evidence="2" key="1">
    <citation type="submission" date="2025-08" db="UniProtKB">
        <authorList>
            <consortium name="Ensembl"/>
        </authorList>
    </citation>
    <scope>IDENTIFICATION</scope>
</reference>
<accession>A0A673ZLR3</accession>
<evidence type="ECO:0000256" key="1">
    <source>
        <dbReference type="SAM" id="Coils"/>
    </source>
</evidence>
<evidence type="ECO:0000313" key="2">
    <source>
        <dbReference type="Ensembl" id="ENSSTUP00000047650.1"/>
    </source>
</evidence>
<keyword evidence="1" id="KW-0175">Coiled coil</keyword>
<evidence type="ECO:0000313" key="3">
    <source>
        <dbReference type="Proteomes" id="UP000472277"/>
    </source>
</evidence>
<proteinExistence type="predicted"/>
<dbReference type="InterPro" id="IPR051147">
    <property type="entry name" value="CFAP_domain-containing"/>
</dbReference>
<dbReference type="GeneTree" id="ENSGT00940000153110"/>
<dbReference type="InParanoid" id="A0A673ZLR3"/>
<protein>
    <submittedName>
        <fullName evidence="2">Uncharacterized protein</fullName>
    </submittedName>
</protein>
<dbReference type="PANTHER" id="PTHR21683:SF3">
    <property type="entry name" value="CILIA AND FLAGELLA ASSOCIATED PROTEIN 100"/>
    <property type="match status" value="1"/>
</dbReference>
<dbReference type="OMA" id="KREPEHV"/>
<dbReference type="Proteomes" id="UP000472277">
    <property type="component" value="Chromosome 7"/>
</dbReference>
<feature type="coiled-coil region" evidence="1">
    <location>
        <begin position="5"/>
        <end position="65"/>
    </location>
</feature>
<dbReference type="PANTHER" id="PTHR21683">
    <property type="entry name" value="COILED-COIL DOMAIN-CONTAINING PROTEIN 42 LIKE-2-LIKE-RELATED"/>
    <property type="match status" value="1"/>
</dbReference>
<sequence length="199" mass="23466">MLNLLTDLEEQNLSYIQNFQETEEVMDEIRKTIQNSEARILLQQVDILKNTIQREEEKTSELELKSRIFSYGEYRADKQDVMLNVLHKKVKEVYRVCMGEVDSNISTLHMLANIESRMQDVMDRLETLPPDNIDTVRTQREKEKRMREEKLLMKKHHQEERLRMALERATSVSKKRVSVVTVSNCAQTGHISIAIIQFE</sequence>